<dbReference type="EMBL" id="JACGWJ010000019">
    <property type="protein sequence ID" value="KAL0346317.1"/>
    <property type="molecule type" value="Genomic_DNA"/>
</dbReference>
<organism evidence="10">
    <name type="scientific">Sesamum radiatum</name>
    <name type="common">Black benniseed</name>
    <dbReference type="NCBI Taxonomy" id="300843"/>
    <lineage>
        <taxon>Eukaryota</taxon>
        <taxon>Viridiplantae</taxon>
        <taxon>Streptophyta</taxon>
        <taxon>Embryophyta</taxon>
        <taxon>Tracheophyta</taxon>
        <taxon>Spermatophyta</taxon>
        <taxon>Magnoliopsida</taxon>
        <taxon>eudicotyledons</taxon>
        <taxon>Gunneridae</taxon>
        <taxon>Pentapetalae</taxon>
        <taxon>asterids</taxon>
        <taxon>lamiids</taxon>
        <taxon>Lamiales</taxon>
        <taxon>Pedaliaceae</taxon>
        <taxon>Sesamum</taxon>
    </lineage>
</organism>
<feature type="transmembrane region" description="Helical" evidence="8">
    <location>
        <begin position="148"/>
        <end position="169"/>
    </location>
</feature>
<feature type="domain" description="Phosphatidic acid phosphatase type 2/haloperoxidase" evidence="9">
    <location>
        <begin position="93"/>
        <end position="199"/>
    </location>
</feature>
<dbReference type="AlphaFoldDB" id="A0AAW2NTK9"/>
<keyword evidence="6 8" id="KW-0472">Membrane</keyword>
<feature type="transmembrane region" description="Helical" evidence="8">
    <location>
        <begin position="63"/>
        <end position="86"/>
    </location>
</feature>
<sequence length="389" mass="42760">MESITGWQVISLCGIALWISISSILNVTQNLRSFAQPWVSRLVISGTPIILKIQKYQHRHLDALFSGLSCVVSVPFYTAFLPLLFWTGHCKLARQMTLLMAFCDYVGNCIKDVVSAPRPSCPPVRRVTATKDEEDNAMEYGLPSSHTLNTVCLSGGGGLSMVCLFVGLIGLGRIYLGMHSLVDIIGGLALGLGILAMWLSVSEYIDHFVVSGQNVVSFWAALSFLLLFAYPTPELPTPSFEYHTAFDGVALGIVIGIHQTFHQFHHENVPRVFSPQLPFLAFVGRILLGIPTILLVKFCSKALAKWILPILANTLGIPVRSTSYIPALHGMPADKKSDEIKQSGYLQKVFFFSKQTSFDVDTGIRLLQYTGLAWSVVDLVPSVFSHLGL</sequence>
<dbReference type="PANTHER" id="PTHR14969">
    <property type="entry name" value="SPHINGOSINE-1-PHOSPHATE PHOSPHOHYDROLASE"/>
    <property type="match status" value="1"/>
</dbReference>
<accession>A0AAW2NTK9</accession>
<gene>
    <name evidence="10" type="ORF">Sradi_4463000</name>
</gene>
<evidence type="ECO:0000256" key="2">
    <source>
        <dbReference type="ARBA" id="ARBA00022692"/>
    </source>
</evidence>
<feature type="transmembrane region" description="Helical" evidence="8">
    <location>
        <begin position="277"/>
        <end position="296"/>
    </location>
</feature>
<feature type="transmembrane region" description="Helical" evidence="8">
    <location>
        <begin position="181"/>
        <end position="201"/>
    </location>
</feature>
<feature type="transmembrane region" description="Helical" evidence="8">
    <location>
        <begin position="207"/>
        <end position="228"/>
    </location>
</feature>
<proteinExistence type="inferred from homology"/>
<keyword evidence="3" id="KW-0378">Hydrolase</keyword>
<comment type="subcellular location">
    <subcellularLocation>
        <location evidence="1">Endoplasmic reticulum membrane</location>
        <topology evidence="1">Multi-pass membrane protein</topology>
    </subcellularLocation>
</comment>
<feature type="transmembrane region" description="Helical" evidence="8">
    <location>
        <begin position="240"/>
        <end position="257"/>
    </location>
</feature>
<evidence type="ECO:0000256" key="4">
    <source>
        <dbReference type="ARBA" id="ARBA00022824"/>
    </source>
</evidence>
<reference evidence="10" key="1">
    <citation type="submission" date="2020-06" db="EMBL/GenBank/DDBJ databases">
        <authorList>
            <person name="Li T."/>
            <person name="Hu X."/>
            <person name="Zhang T."/>
            <person name="Song X."/>
            <person name="Zhang H."/>
            <person name="Dai N."/>
            <person name="Sheng W."/>
            <person name="Hou X."/>
            <person name="Wei L."/>
        </authorList>
    </citation>
    <scope>NUCLEOTIDE SEQUENCE</scope>
    <source>
        <strain evidence="10">G02</strain>
        <tissue evidence="10">Leaf</tissue>
    </source>
</reference>
<evidence type="ECO:0000259" key="9">
    <source>
        <dbReference type="SMART" id="SM00014"/>
    </source>
</evidence>
<reference evidence="10" key="2">
    <citation type="journal article" date="2024" name="Plant">
        <title>Genomic evolution and insights into agronomic trait innovations of Sesamum species.</title>
        <authorList>
            <person name="Miao H."/>
            <person name="Wang L."/>
            <person name="Qu L."/>
            <person name="Liu H."/>
            <person name="Sun Y."/>
            <person name="Le M."/>
            <person name="Wang Q."/>
            <person name="Wei S."/>
            <person name="Zheng Y."/>
            <person name="Lin W."/>
            <person name="Duan Y."/>
            <person name="Cao H."/>
            <person name="Xiong S."/>
            <person name="Wang X."/>
            <person name="Wei L."/>
            <person name="Li C."/>
            <person name="Ma Q."/>
            <person name="Ju M."/>
            <person name="Zhao R."/>
            <person name="Li G."/>
            <person name="Mu C."/>
            <person name="Tian Q."/>
            <person name="Mei H."/>
            <person name="Zhang T."/>
            <person name="Gao T."/>
            <person name="Zhang H."/>
        </authorList>
    </citation>
    <scope>NUCLEOTIDE SEQUENCE</scope>
    <source>
        <strain evidence="10">G02</strain>
    </source>
</reference>
<keyword evidence="2 8" id="KW-0812">Transmembrane</keyword>
<dbReference type="Gene3D" id="1.20.144.10">
    <property type="entry name" value="Phosphatidic acid phosphatase type 2/haloperoxidase"/>
    <property type="match status" value="1"/>
</dbReference>
<keyword evidence="4" id="KW-0256">Endoplasmic reticulum</keyword>
<dbReference type="InterPro" id="IPR000326">
    <property type="entry name" value="PAP2/HPO"/>
</dbReference>
<evidence type="ECO:0000313" key="10">
    <source>
        <dbReference type="EMBL" id="KAL0346317.1"/>
    </source>
</evidence>
<dbReference type="SUPFAM" id="SSF48317">
    <property type="entry name" value="Acid phosphatase/Vanadium-dependent haloperoxidase"/>
    <property type="match status" value="1"/>
</dbReference>
<protein>
    <submittedName>
        <fullName evidence="10">Lipid phosphate phosphatase delta</fullName>
    </submittedName>
</protein>
<keyword evidence="5 8" id="KW-1133">Transmembrane helix</keyword>
<dbReference type="SMART" id="SM00014">
    <property type="entry name" value="acidPPc"/>
    <property type="match status" value="1"/>
</dbReference>
<feature type="transmembrane region" description="Helical" evidence="8">
    <location>
        <begin position="6"/>
        <end position="27"/>
    </location>
</feature>
<evidence type="ECO:0000256" key="5">
    <source>
        <dbReference type="ARBA" id="ARBA00022989"/>
    </source>
</evidence>
<comment type="caution">
    <text evidence="10">The sequence shown here is derived from an EMBL/GenBank/DDBJ whole genome shotgun (WGS) entry which is preliminary data.</text>
</comment>
<evidence type="ECO:0000256" key="1">
    <source>
        <dbReference type="ARBA" id="ARBA00004477"/>
    </source>
</evidence>
<evidence type="ECO:0000256" key="6">
    <source>
        <dbReference type="ARBA" id="ARBA00023136"/>
    </source>
</evidence>
<evidence type="ECO:0000256" key="3">
    <source>
        <dbReference type="ARBA" id="ARBA00022801"/>
    </source>
</evidence>
<dbReference type="PANTHER" id="PTHR14969:SF28">
    <property type="entry name" value="DIHYDROSPHINGOSINE 1-PHOSPHATE PHOSPHATASE LCB3-RELATED"/>
    <property type="match status" value="1"/>
</dbReference>
<name>A0AAW2NTK9_SESRA</name>
<dbReference type="GO" id="GO:0005789">
    <property type="term" value="C:endoplasmic reticulum membrane"/>
    <property type="evidence" value="ECO:0007669"/>
    <property type="project" value="UniProtKB-SubCell"/>
</dbReference>
<evidence type="ECO:0000256" key="7">
    <source>
        <dbReference type="ARBA" id="ARBA00038324"/>
    </source>
</evidence>
<dbReference type="GO" id="GO:0042392">
    <property type="term" value="F:sphingosine-1-phosphate phosphatase activity"/>
    <property type="evidence" value="ECO:0007669"/>
    <property type="project" value="TreeGrafter"/>
</dbReference>
<comment type="similarity">
    <text evidence="7">Belongs to the type 2 lipid phosphate phosphatase family.</text>
</comment>
<dbReference type="InterPro" id="IPR036938">
    <property type="entry name" value="PAP2/HPO_sf"/>
</dbReference>
<evidence type="ECO:0000256" key="8">
    <source>
        <dbReference type="SAM" id="Phobius"/>
    </source>
</evidence>